<name>A0ABR2M776_9ASPA</name>
<evidence type="ECO:0000313" key="2">
    <source>
        <dbReference type="Proteomes" id="UP001412067"/>
    </source>
</evidence>
<reference evidence="1 2" key="1">
    <citation type="journal article" date="2022" name="Nat. Plants">
        <title>Genomes of leafy and leafless Platanthera orchids illuminate the evolution of mycoheterotrophy.</title>
        <authorList>
            <person name="Li M.H."/>
            <person name="Liu K.W."/>
            <person name="Li Z."/>
            <person name="Lu H.C."/>
            <person name="Ye Q.L."/>
            <person name="Zhang D."/>
            <person name="Wang J.Y."/>
            <person name="Li Y.F."/>
            <person name="Zhong Z.M."/>
            <person name="Liu X."/>
            <person name="Yu X."/>
            <person name="Liu D.K."/>
            <person name="Tu X.D."/>
            <person name="Liu B."/>
            <person name="Hao Y."/>
            <person name="Liao X.Y."/>
            <person name="Jiang Y.T."/>
            <person name="Sun W.H."/>
            <person name="Chen J."/>
            <person name="Chen Y.Q."/>
            <person name="Ai Y."/>
            <person name="Zhai J.W."/>
            <person name="Wu S.S."/>
            <person name="Zhou Z."/>
            <person name="Hsiao Y.Y."/>
            <person name="Wu W.L."/>
            <person name="Chen Y.Y."/>
            <person name="Lin Y.F."/>
            <person name="Hsu J.L."/>
            <person name="Li C.Y."/>
            <person name="Wang Z.W."/>
            <person name="Zhao X."/>
            <person name="Zhong W.Y."/>
            <person name="Ma X.K."/>
            <person name="Ma L."/>
            <person name="Huang J."/>
            <person name="Chen G.Z."/>
            <person name="Huang M.Z."/>
            <person name="Huang L."/>
            <person name="Peng D.H."/>
            <person name="Luo Y.B."/>
            <person name="Zou S.Q."/>
            <person name="Chen S.P."/>
            <person name="Lan S."/>
            <person name="Tsai W.C."/>
            <person name="Van de Peer Y."/>
            <person name="Liu Z.J."/>
        </authorList>
    </citation>
    <scope>NUCLEOTIDE SEQUENCE [LARGE SCALE GENOMIC DNA]</scope>
    <source>
        <strain evidence="1">Lor288</strain>
    </source>
</reference>
<proteinExistence type="predicted"/>
<dbReference type="EMBL" id="JBBWWR010000011">
    <property type="protein sequence ID" value="KAK8959767.1"/>
    <property type="molecule type" value="Genomic_DNA"/>
</dbReference>
<organism evidence="1 2">
    <name type="scientific">Platanthera guangdongensis</name>
    <dbReference type="NCBI Taxonomy" id="2320717"/>
    <lineage>
        <taxon>Eukaryota</taxon>
        <taxon>Viridiplantae</taxon>
        <taxon>Streptophyta</taxon>
        <taxon>Embryophyta</taxon>
        <taxon>Tracheophyta</taxon>
        <taxon>Spermatophyta</taxon>
        <taxon>Magnoliopsida</taxon>
        <taxon>Liliopsida</taxon>
        <taxon>Asparagales</taxon>
        <taxon>Orchidaceae</taxon>
        <taxon>Orchidoideae</taxon>
        <taxon>Orchideae</taxon>
        <taxon>Orchidinae</taxon>
        <taxon>Platanthera</taxon>
    </lineage>
</organism>
<gene>
    <name evidence="1" type="ORF">KSP40_PGU010771</name>
</gene>
<comment type="caution">
    <text evidence="1">The sequence shown here is derived from an EMBL/GenBank/DDBJ whole genome shotgun (WGS) entry which is preliminary data.</text>
</comment>
<keyword evidence="2" id="KW-1185">Reference proteome</keyword>
<accession>A0ABR2M776</accession>
<protein>
    <submittedName>
        <fullName evidence="1">Uncharacterized protein</fullName>
    </submittedName>
</protein>
<dbReference type="Proteomes" id="UP001412067">
    <property type="component" value="Unassembled WGS sequence"/>
</dbReference>
<sequence>MPLYSAIEWFHGRVMVLLSRKLMKISPIRKWHHSFCKLCFKLIKDWGSKPLRIIEEVPGEWIGNGRPPKSD</sequence>
<evidence type="ECO:0000313" key="1">
    <source>
        <dbReference type="EMBL" id="KAK8959767.1"/>
    </source>
</evidence>